<dbReference type="Proteomes" id="UP001227230">
    <property type="component" value="Chromosome 13"/>
</dbReference>
<keyword evidence="3" id="KW-0378">Hydrolase</keyword>
<evidence type="ECO:0000313" key="6">
    <source>
        <dbReference type="Proteomes" id="UP001227230"/>
    </source>
</evidence>
<dbReference type="SUPFAM" id="SSF54001">
    <property type="entry name" value="Cysteine proteinases"/>
    <property type="match status" value="1"/>
</dbReference>
<keyword evidence="2" id="KW-0645">Protease</keyword>
<dbReference type="PANTHER" id="PTHR33018">
    <property type="entry name" value="OS10G0338966 PROTEIN-RELATED"/>
    <property type="match status" value="1"/>
</dbReference>
<gene>
    <name evidence="5" type="ORF">VitviT2T_020388</name>
</gene>
<evidence type="ECO:0000313" key="5">
    <source>
        <dbReference type="EMBL" id="WKA02170.1"/>
    </source>
</evidence>
<evidence type="ECO:0000256" key="2">
    <source>
        <dbReference type="ARBA" id="ARBA00022670"/>
    </source>
</evidence>
<dbReference type="InterPro" id="IPR038765">
    <property type="entry name" value="Papain-like_cys_pep_sf"/>
</dbReference>
<proteinExistence type="inferred from homology"/>
<reference evidence="5 6" key="1">
    <citation type="journal article" date="2023" name="Hortic Res">
        <title>The complete reference genome for grapevine (Vitis vinifera L.) genetics and breeding.</title>
        <authorList>
            <person name="Shi X."/>
            <person name="Cao S."/>
            <person name="Wang X."/>
            <person name="Huang S."/>
            <person name="Wang Y."/>
            <person name="Liu Z."/>
            <person name="Liu W."/>
            <person name="Leng X."/>
            <person name="Peng Y."/>
            <person name="Wang N."/>
            <person name="Wang Y."/>
            <person name="Ma Z."/>
            <person name="Xu X."/>
            <person name="Zhang F."/>
            <person name="Xue H."/>
            <person name="Zhong H."/>
            <person name="Wang Y."/>
            <person name="Zhang K."/>
            <person name="Velt A."/>
            <person name="Avia K."/>
            <person name="Holtgrawe D."/>
            <person name="Grimplet J."/>
            <person name="Matus J.T."/>
            <person name="Ware D."/>
            <person name="Wu X."/>
            <person name="Wang H."/>
            <person name="Liu C."/>
            <person name="Fang Y."/>
            <person name="Rustenholz C."/>
            <person name="Cheng Z."/>
            <person name="Xiao H."/>
            <person name="Zhou Y."/>
        </authorList>
    </citation>
    <scope>NUCLEOTIDE SEQUENCE [LARGE SCALE GENOMIC DNA]</scope>
    <source>
        <strain evidence="6">cv. Pinot noir / PN40024</strain>
        <tissue evidence="5">Leaf</tissue>
    </source>
</reference>
<dbReference type="PANTHER" id="PTHR33018:SF31">
    <property type="entry name" value="TRANSPOSASE, PTTA_EN_SPM, PLANT"/>
    <property type="match status" value="1"/>
</dbReference>
<keyword evidence="6" id="KW-1185">Reference proteome</keyword>
<name>A0ABY9D3K1_VITVI</name>
<dbReference type="Pfam" id="PF02902">
    <property type="entry name" value="Peptidase_C48"/>
    <property type="match status" value="1"/>
</dbReference>
<protein>
    <recommendedName>
        <fullName evidence="4">Ubiquitin-like protease family profile domain-containing protein</fullName>
    </recommendedName>
</protein>
<evidence type="ECO:0000256" key="3">
    <source>
        <dbReference type="ARBA" id="ARBA00022801"/>
    </source>
</evidence>
<dbReference type="EMBL" id="CP126660">
    <property type="protein sequence ID" value="WKA02170.1"/>
    <property type="molecule type" value="Genomic_DNA"/>
</dbReference>
<evidence type="ECO:0000256" key="1">
    <source>
        <dbReference type="ARBA" id="ARBA00005234"/>
    </source>
</evidence>
<accession>A0ABY9D3K1</accession>
<dbReference type="InterPro" id="IPR003653">
    <property type="entry name" value="Peptidase_C48_C"/>
</dbReference>
<evidence type="ECO:0000259" key="4">
    <source>
        <dbReference type="Pfam" id="PF02902"/>
    </source>
</evidence>
<sequence>MMVASGSTKTIDRSILWKKAREKKDGTFDEVAIPVIEKIDKLLKESQENGRSVSRSNDILVEALGTPEYSGRVRAKGKHDTPRQYFNSVADCAVRDFIAASKEEQRIFQVEVLAKLSQVGVVTPQSDVSSSNMKQKQLLLPEAVDKPIRKVEDVTPPEAIEPQKKVRKCELAIGTKENIVASGTIILECGPNYLVVVDAPYDSSAPLPIPIPGQTTTVGAAIGYQVLWPNDLVIIRTPILASKKAKKQKVNEVEVKSKGEKPQDMKNFETLVGLMLSTSRTHPINFPSDVFGESFKTFMMKEDMEMIISSKEVSSNCILYYIWHLHRKLIDVKQAERYVFVNPALVSKAGMGEGSKENRSRVIADRLKNTKHAEFMLIPYNPDFHWVLVALEMKKMIAYYLDPMVCQPCDDLKDIVNMAMRINPPEKQKTSKREPTWVKVVVSTYLFRLKYIASPLNL</sequence>
<feature type="domain" description="Ubiquitin-like protease family profile" evidence="4">
    <location>
        <begin position="321"/>
        <end position="418"/>
    </location>
</feature>
<dbReference type="Gene3D" id="3.40.395.10">
    <property type="entry name" value="Adenoviral Proteinase, Chain A"/>
    <property type="match status" value="1"/>
</dbReference>
<organism evidence="5 6">
    <name type="scientific">Vitis vinifera</name>
    <name type="common">Grape</name>
    <dbReference type="NCBI Taxonomy" id="29760"/>
    <lineage>
        <taxon>Eukaryota</taxon>
        <taxon>Viridiplantae</taxon>
        <taxon>Streptophyta</taxon>
        <taxon>Embryophyta</taxon>
        <taxon>Tracheophyta</taxon>
        <taxon>Spermatophyta</taxon>
        <taxon>Magnoliopsida</taxon>
        <taxon>eudicotyledons</taxon>
        <taxon>Gunneridae</taxon>
        <taxon>Pentapetalae</taxon>
        <taxon>rosids</taxon>
        <taxon>Vitales</taxon>
        <taxon>Vitaceae</taxon>
        <taxon>Viteae</taxon>
        <taxon>Vitis</taxon>
    </lineage>
</organism>
<comment type="similarity">
    <text evidence="1">Belongs to the peptidase C48 family.</text>
</comment>